<dbReference type="Proteomes" id="UP000581447">
    <property type="component" value="Unassembled WGS sequence"/>
</dbReference>
<name>A0A840B0S7_9SPHN</name>
<protein>
    <submittedName>
        <fullName evidence="2">Uncharacterized protein</fullName>
    </submittedName>
</protein>
<organism evidence="2 3">
    <name type="scientific">Sphingorhabdus rigui</name>
    <dbReference type="NCBI Taxonomy" id="1282858"/>
    <lineage>
        <taxon>Bacteria</taxon>
        <taxon>Pseudomonadati</taxon>
        <taxon>Pseudomonadota</taxon>
        <taxon>Alphaproteobacteria</taxon>
        <taxon>Sphingomonadales</taxon>
        <taxon>Sphingomonadaceae</taxon>
        <taxon>Sphingorhabdus</taxon>
    </lineage>
</organism>
<reference evidence="2 3" key="1">
    <citation type="submission" date="2020-08" db="EMBL/GenBank/DDBJ databases">
        <title>Genomic Encyclopedia of Type Strains, Phase IV (KMG-IV): sequencing the most valuable type-strain genomes for metagenomic binning, comparative biology and taxonomic classification.</title>
        <authorList>
            <person name="Goeker M."/>
        </authorList>
    </citation>
    <scope>NUCLEOTIDE SEQUENCE [LARGE SCALE GENOMIC DNA]</scope>
    <source>
        <strain evidence="2 3">DSM 29050</strain>
    </source>
</reference>
<dbReference type="RefSeq" id="WP_183939115.1">
    <property type="nucleotide sequence ID" value="NZ_BAABBG010000001.1"/>
</dbReference>
<feature type="region of interest" description="Disordered" evidence="1">
    <location>
        <begin position="87"/>
        <end position="118"/>
    </location>
</feature>
<dbReference type="AlphaFoldDB" id="A0A840B0S7"/>
<dbReference type="EMBL" id="JACIEA010000001">
    <property type="protein sequence ID" value="MBB3941925.1"/>
    <property type="molecule type" value="Genomic_DNA"/>
</dbReference>
<evidence type="ECO:0000313" key="2">
    <source>
        <dbReference type="EMBL" id="MBB3941925.1"/>
    </source>
</evidence>
<feature type="compositionally biased region" description="Basic and acidic residues" evidence="1">
    <location>
        <begin position="87"/>
        <end position="99"/>
    </location>
</feature>
<feature type="compositionally biased region" description="Basic and acidic residues" evidence="1">
    <location>
        <begin position="108"/>
        <end position="118"/>
    </location>
</feature>
<sequence length="118" mass="13294">MDIILRPSDLCEGRRIKLVRNRPNCERVGAESFAKSWDAAINLGRQRQFDLAMERAIHGITTVRVLRGGSVTVNGGPDMRILRSALRSEDERWSRDTRESSPSTCDGEVDRPGRTPFP</sequence>
<keyword evidence="3" id="KW-1185">Reference proteome</keyword>
<evidence type="ECO:0000313" key="3">
    <source>
        <dbReference type="Proteomes" id="UP000581447"/>
    </source>
</evidence>
<gene>
    <name evidence="2" type="ORF">GGR91_000147</name>
</gene>
<comment type="caution">
    <text evidence="2">The sequence shown here is derived from an EMBL/GenBank/DDBJ whole genome shotgun (WGS) entry which is preliminary data.</text>
</comment>
<accession>A0A840B0S7</accession>
<proteinExistence type="predicted"/>
<evidence type="ECO:0000256" key="1">
    <source>
        <dbReference type="SAM" id="MobiDB-lite"/>
    </source>
</evidence>